<sequence>METGVLGTEVMHTRHEIDQIDTSYPGTEDLDMESKTSPWKGNRRKGGGVVTYTLYFVQSTEYLYEGAQYSDKP</sequence>
<organism evidence="2 3">
    <name type="scientific">Botrytis porri</name>
    <dbReference type="NCBI Taxonomy" id="87229"/>
    <lineage>
        <taxon>Eukaryota</taxon>
        <taxon>Fungi</taxon>
        <taxon>Dikarya</taxon>
        <taxon>Ascomycota</taxon>
        <taxon>Pezizomycotina</taxon>
        <taxon>Leotiomycetes</taxon>
        <taxon>Helotiales</taxon>
        <taxon>Sclerotiniaceae</taxon>
        <taxon>Botrytis</taxon>
    </lineage>
</organism>
<keyword evidence="3" id="KW-1185">Reference proteome</keyword>
<proteinExistence type="predicted"/>
<dbReference type="AlphaFoldDB" id="A0A4Z1KAI5"/>
<evidence type="ECO:0000313" key="2">
    <source>
        <dbReference type="EMBL" id="TGO81160.1"/>
    </source>
</evidence>
<evidence type="ECO:0000313" key="3">
    <source>
        <dbReference type="Proteomes" id="UP000297280"/>
    </source>
</evidence>
<comment type="caution">
    <text evidence="2">The sequence shown here is derived from an EMBL/GenBank/DDBJ whole genome shotgun (WGS) entry which is preliminary data.</text>
</comment>
<gene>
    <name evidence="2" type="ORF">BPOR_1308g00010</name>
</gene>
<reference evidence="2 3" key="1">
    <citation type="submission" date="2017-12" db="EMBL/GenBank/DDBJ databases">
        <title>Comparative genomics of Botrytis spp.</title>
        <authorList>
            <person name="Valero-Jimenez C.A."/>
            <person name="Tapia P."/>
            <person name="Veloso J."/>
            <person name="Silva-Moreno E."/>
            <person name="Staats M."/>
            <person name="Valdes J.H."/>
            <person name="Van Kan J.A.L."/>
        </authorList>
    </citation>
    <scope>NUCLEOTIDE SEQUENCE [LARGE SCALE GENOMIC DNA]</scope>
    <source>
        <strain evidence="2 3">MUCL3349</strain>
    </source>
</reference>
<evidence type="ECO:0000256" key="1">
    <source>
        <dbReference type="SAM" id="MobiDB-lite"/>
    </source>
</evidence>
<dbReference type="Proteomes" id="UP000297280">
    <property type="component" value="Unassembled WGS sequence"/>
</dbReference>
<accession>A0A4Z1KAI5</accession>
<dbReference type="EMBL" id="PQXO01001301">
    <property type="protein sequence ID" value="TGO81160.1"/>
    <property type="molecule type" value="Genomic_DNA"/>
</dbReference>
<feature type="region of interest" description="Disordered" evidence="1">
    <location>
        <begin position="22"/>
        <end position="43"/>
    </location>
</feature>
<name>A0A4Z1KAI5_9HELO</name>
<protein>
    <submittedName>
        <fullName evidence="2">Uncharacterized protein</fullName>
    </submittedName>
</protein>